<proteinExistence type="predicted"/>
<sequence length="323" mass="37880">MVDSNSSNDKNPVEDPKERQIRLNTFIQESIEKYKYLELRDGNLWEIFQDGLKGWKLDDFKSISSQYITGLRNQLRRRGVLIHKGLGFHISQKLFETLNQENPPEWSENEIKDQIATDKLLFDSNSLQSTSDQHEDIDRGYNDQKEMLLKRSSNSTPKGNGRELTNLSKSYTDEEKYPGSQDRFDFKLTIFKDTCDRVHLTEDKWVRGFPIILKGEAKIYYYQAIFLNINDLACFDVAVNKIKSNFEGPEYQRTAFEKWQDTILDSTVLNTPEKRLPENFEKMLSFLRDLQLGLTPRYKDEEFLYTKLLQACKKNPACELACF</sequence>
<name>A0A420IU31_9PEZI</name>
<reference evidence="1 2" key="1">
    <citation type="journal article" date="2018" name="BMC Genomics">
        <title>Comparative genome analyses reveal sequence features reflecting distinct modes of host-adaptation between dicot and monocot powdery mildew.</title>
        <authorList>
            <person name="Wu Y."/>
            <person name="Ma X."/>
            <person name="Pan Z."/>
            <person name="Kale S.D."/>
            <person name="Song Y."/>
            <person name="King H."/>
            <person name="Zhang Q."/>
            <person name="Presley C."/>
            <person name="Deng X."/>
            <person name="Wei C.I."/>
            <person name="Xiao S."/>
        </authorList>
    </citation>
    <scope>NUCLEOTIDE SEQUENCE [LARGE SCALE GENOMIC DNA]</scope>
    <source>
        <strain evidence="1">UMSG1</strain>
    </source>
</reference>
<evidence type="ECO:0000313" key="1">
    <source>
        <dbReference type="EMBL" id="RKF78038.1"/>
    </source>
</evidence>
<protein>
    <submittedName>
        <fullName evidence="1">Uncharacterized protein</fullName>
    </submittedName>
</protein>
<accession>A0A420IU31</accession>
<comment type="caution">
    <text evidence="1">The sequence shown here is derived from an EMBL/GenBank/DDBJ whole genome shotgun (WGS) entry which is preliminary data.</text>
</comment>
<gene>
    <name evidence="1" type="ORF">GcM1_214015</name>
</gene>
<organism evidence="1 2">
    <name type="scientific">Golovinomyces cichoracearum</name>
    <dbReference type="NCBI Taxonomy" id="62708"/>
    <lineage>
        <taxon>Eukaryota</taxon>
        <taxon>Fungi</taxon>
        <taxon>Dikarya</taxon>
        <taxon>Ascomycota</taxon>
        <taxon>Pezizomycotina</taxon>
        <taxon>Leotiomycetes</taxon>
        <taxon>Erysiphales</taxon>
        <taxon>Erysiphaceae</taxon>
        <taxon>Golovinomyces</taxon>
    </lineage>
</organism>
<dbReference type="Proteomes" id="UP000285326">
    <property type="component" value="Unassembled WGS sequence"/>
</dbReference>
<dbReference type="AlphaFoldDB" id="A0A420IU31"/>
<dbReference type="EMBL" id="MCBS01021475">
    <property type="protein sequence ID" value="RKF78038.1"/>
    <property type="molecule type" value="Genomic_DNA"/>
</dbReference>
<evidence type="ECO:0000313" key="2">
    <source>
        <dbReference type="Proteomes" id="UP000285326"/>
    </source>
</evidence>